<dbReference type="Pfam" id="PF15324">
    <property type="entry name" value="TALPID3"/>
    <property type="match status" value="1"/>
</dbReference>
<reference evidence="2" key="1">
    <citation type="submission" date="2021-01" db="UniProtKB">
        <authorList>
            <consortium name="EnsemblMetazoa"/>
        </authorList>
    </citation>
    <scope>IDENTIFICATION</scope>
</reference>
<dbReference type="RefSeq" id="XP_066924320.1">
    <property type="nucleotide sequence ID" value="XM_067068219.1"/>
</dbReference>
<dbReference type="GeneID" id="136811590"/>
<feature type="compositionally biased region" description="Low complexity" evidence="1">
    <location>
        <begin position="376"/>
        <end position="400"/>
    </location>
</feature>
<feature type="region of interest" description="Disordered" evidence="1">
    <location>
        <begin position="1548"/>
        <end position="1577"/>
    </location>
</feature>
<dbReference type="GO" id="GO:0036064">
    <property type="term" value="C:ciliary basal body"/>
    <property type="evidence" value="ECO:0007669"/>
    <property type="project" value="TreeGrafter"/>
</dbReference>
<dbReference type="GO" id="GO:0007224">
    <property type="term" value="P:smoothened signaling pathway"/>
    <property type="evidence" value="ECO:0007669"/>
    <property type="project" value="InterPro"/>
</dbReference>
<organism evidence="2 3">
    <name type="scientific">Clytia hemisphaerica</name>
    <dbReference type="NCBI Taxonomy" id="252671"/>
    <lineage>
        <taxon>Eukaryota</taxon>
        <taxon>Metazoa</taxon>
        <taxon>Cnidaria</taxon>
        <taxon>Hydrozoa</taxon>
        <taxon>Hydroidolina</taxon>
        <taxon>Leptothecata</taxon>
        <taxon>Obeliida</taxon>
        <taxon>Clytiidae</taxon>
        <taxon>Clytia</taxon>
    </lineage>
</organism>
<sequence length="1609" mass="179881">MLSDILTITDGAINSVIVKDQVLDANISSTSNTDSLNSQIKNVSTDGSSKEIEKESESLNSLRSSLDFENPNRKLLPIAPIDNVKSKVLVVEKDMMQVPRKSNDTPCFKGIAFNTKTFHIPDDNDVIAERYSTGAKKRLIGEKMKSKKSASYKHPKIVEPTIINSKKQRDTPKSQDNSSSPEHETKNPLAPYLQLQDVLENKIASLVSTLKYADSAEKEFLKNKALDMNSKDDAMLEALNSVAHNLKEMKMNVCCNHTKKDMVKSPKNSPVNINKPPTRSKSSPLSSTVQKGTKPLANKTSKSTLHHQDVLQTPIPRRRPPEPFSNRSNNNLDNKPSGPRISQKGYALLHEILGENETTRSNNSSKERVVSPSPPKSSVRPSFTHLSSSKSPTKTNTSDSRQFHCEVDQILDGTNGLKKSLQDVNREMKSILKGDIDLSPVTDSSESERIIHHYQCPQETGTSTTDLISEECPLDKYLARPRNEDIMKLQTSLLQTSPQNDKDQTIHRVADVLRKAQEQRKLLDENVHNILRKRKEMNTFLDPPNNEREASLRRIQKAVDVEIMSINQDIEATLDKGLKQTVKPDKTKTNKPNTKSGKPSNRIPLMDRYQMKNTRNSNAGPRKTTTATRNVEKPSEKVQPVRRKKKPEKPKEPPPASSTAYDDLIMRHIYGRQPQLPARRTLKPKTPPAQTPVTQPQPNLQPSQLPSPKFYFHARESGKENMPVTGDLFPVAIPLAEPSRDPTKRMPIYYSEQQENRYTDKPEPNIQQRKQLSKTSNVAVIEVKHNDSTESESSSVREKIRANLRKRVRDKIRLNVQPLPNVDIDTSEGSSSTTLISSAFESPNKLHHSSTSSPAKKTTYSPEKVNDSSPKKKTTFSPEKIDHASPRKKTPYSSHSTALSPKKYPENENVGEDEDDYDFQDFVAVRDIQQNECSVDDQTEYNDGSTDADQSNDFPMTMVQGGHSSDYQRPLKDDGPPFPPRQSKIPLERENNVEMSNHLETRAQEWLENELLAKIVSQFETQNPDPTLKEMADNASLSEVEIESESTNWMDQVIGLHGIQLFVDAGVPIDKELVTSLVRNVIIERLESLYGYPQPMGRGRDNTEPVEEDLSFQRTVRIQTPQRTPVSSPPITSRAFSHVGTPDQSVGSLVEQSLMRNDEESITEIDEPTSYPLVNTPQQSERDPTPVANVVYPGNNMATPVSSLYENENEDAREREVFTPDRTEVDGMSSLVEQVDFVPTSPERTMSPEDEPIKTPTQKTPPPIHKPPSPVPTPTTPSTTQQTYSSSTAVGLSTFEGISDGEHLFPSQLASEGEEGRGGSEGEPTAGLLHQSLLPNYKTVDEIDEDLFSYEQDFGDHSDLKDLVKGLLNHPPSNRHYRHPLKSDGEITQPQSFSIGEIPAGEKGYGNDEDRTNEDDDTLLEDTLNSVCLHPTNKTIQKSTQNPIHQTTNQPIAVRQRPLLVAERPQATHNVVTKRRNFSTEISEGEAVFDKSNGSREIEDLLSLGQLDPNLQSTVNENTLENANNRDQTNSVTPRVLMVQPRTVENRANETNLDNSSEGQLQLSHLDQPAQQAESNRDDLTSLLSDMNDGVLDLDLSEYDLSTLSGGEL</sequence>
<name>A0A7M6DP81_9CNID</name>
<evidence type="ECO:0008006" key="4">
    <source>
        <dbReference type="Google" id="ProtNLM"/>
    </source>
</evidence>
<feature type="region of interest" description="Disordered" evidence="1">
    <location>
        <begin position="142"/>
        <end position="188"/>
    </location>
</feature>
<evidence type="ECO:0000313" key="2">
    <source>
        <dbReference type="EnsemblMetazoa" id="CLYHEMP019686.1"/>
    </source>
</evidence>
<feature type="region of interest" description="Disordered" evidence="1">
    <location>
        <begin position="841"/>
        <end position="914"/>
    </location>
</feature>
<feature type="compositionally biased region" description="Polar residues" evidence="1">
    <location>
        <begin position="941"/>
        <end position="954"/>
    </location>
</feature>
<dbReference type="PANTHER" id="PTHR15721">
    <property type="entry name" value="KIAA0586 PROTEIN"/>
    <property type="match status" value="1"/>
</dbReference>
<feature type="compositionally biased region" description="Polar residues" evidence="1">
    <location>
        <begin position="31"/>
        <end position="47"/>
    </location>
</feature>
<dbReference type="EnsemblMetazoa" id="CLYHEMT019686.1">
    <property type="protein sequence ID" value="CLYHEMP019686.1"/>
    <property type="gene ID" value="CLYHEMG019686"/>
</dbReference>
<feature type="compositionally biased region" description="Basic residues" evidence="1">
    <location>
        <begin position="145"/>
        <end position="155"/>
    </location>
</feature>
<feature type="compositionally biased region" description="Polar residues" evidence="1">
    <location>
        <begin position="325"/>
        <end position="334"/>
    </location>
</feature>
<feature type="region of interest" description="Disordered" evidence="1">
    <location>
        <begin position="932"/>
        <end position="984"/>
    </location>
</feature>
<accession>A0A7M6DP81</accession>
<feature type="compositionally biased region" description="Low complexity" evidence="1">
    <location>
        <begin position="590"/>
        <end position="599"/>
    </location>
</feature>
<evidence type="ECO:0000313" key="3">
    <source>
        <dbReference type="Proteomes" id="UP000594262"/>
    </source>
</evidence>
<feature type="region of interest" description="Disordered" evidence="1">
    <location>
        <begin position="1238"/>
        <end position="1283"/>
    </location>
</feature>
<feature type="region of interest" description="Disordered" evidence="1">
    <location>
        <begin position="577"/>
        <end position="705"/>
    </location>
</feature>
<feature type="compositionally biased region" description="Pro residues" evidence="1">
    <location>
        <begin position="1259"/>
        <end position="1275"/>
    </location>
</feature>
<dbReference type="PANTHER" id="PTHR15721:SF2">
    <property type="entry name" value="PROTEIN TALPID3"/>
    <property type="match status" value="1"/>
</dbReference>
<keyword evidence="3" id="KW-1185">Reference proteome</keyword>
<proteinExistence type="predicted"/>
<protein>
    <recommendedName>
        <fullName evidence="4">Protein TALPID3</fullName>
    </recommendedName>
</protein>
<dbReference type="GO" id="GO:0005814">
    <property type="term" value="C:centriole"/>
    <property type="evidence" value="ECO:0007669"/>
    <property type="project" value="TreeGrafter"/>
</dbReference>
<feature type="compositionally biased region" description="Polar residues" evidence="1">
    <location>
        <begin position="266"/>
        <end position="291"/>
    </location>
</feature>
<feature type="region of interest" description="Disordered" evidence="1">
    <location>
        <begin position="1372"/>
        <end position="1413"/>
    </location>
</feature>
<dbReference type="InterPro" id="IPR029246">
    <property type="entry name" value="TALPID3"/>
</dbReference>
<feature type="region of interest" description="Disordered" evidence="1">
    <location>
        <begin position="260"/>
        <end position="342"/>
    </location>
</feature>
<feature type="compositionally biased region" description="Low complexity" evidence="1">
    <location>
        <begin position="691"/>
        <end position="705"/>
    </location>
</feature>
<feature type="compositionally biased region" description="Polar residues" evidence="1">
    <location>
        <begin position="1549"/>
        <end position="1574"/>
    </location>
</feature>
<feature type="region of interest" description="Disordered" evidence="1">
    <location>
        <begin position="354"/>
        <end position="401"/>
    </location>
</feature>
<feature type="compositionally biased region" description="Polar residues" evidence="1">
    <location>
        <begin position="611"/>
        <end position="629"/>
    </location>
</feature>
<feature type="compositionally biased region" description="Polar residues" evidence="1">
    <location>
        <begin position="849"/>
        <end position="861"/>
    </location>
</feature>
<dbReference type="OrthoDB" id="5990425at2759"/>
<feature type="compositionally biased region" description="Basic and acidic residues" evidence="1">
    <location>
        <begin position="577"/>
        <end position="588"/>
    </location>
</feature>
<evidence type="ECO:0000256" key="1">
    <source>
        <dbReference type="SAM" id="MobiDB-lite"/>
    </source>
</evidence>
<feature type="region of interest" description="Disordered" evidence="1">
    <location>
        <begin position="31"/>
        <end position="50"/>
    </location>
</feature>
<dbReference type="Proteomes" id="UP000594262">
    <property type="component" value="Unplaced"/>
</dbReference>